<reference evidence="1 2" key="1">
    <citation type="journal article" date="2023" name="Science">
        <title>Complex scaffold remodeling in plant triterpene biosynthesis.</title>
        <authorList>
            <person name="De La Pena R."/>
            <person name="Hodgson H."/>
            <person name="Liu J.C."/>
            <person name="Stephenson M.J."/>
            <person name="Martin A.C."/>
            <person name="Owen C."/>
            <person name="Harkess A."/>
            <person name="Leebens-Mack J."/>
            <person name="Jimenez L.E."/>
            <person name="Osbourn A."/>
            <person name="Sattely E.S."/>
        </authorList>
    </citation>
    <scope>NUCLEOTIDE SEQUENCE [LARGE SCALE GENOMIC DNA]</scope>
    <source>
        <strain evidence="2">cv. JPN11</strain>
        <tissue evidence="1">Leaf</tissue>
    </source>
</reference>
<name>A0ACC1WYA1_MELAZ</name>
<gene>
    <name evidence="1" type="ORF">OWV82_023734</name>
</gene>
<sequence>MAKSSTVSATTPFPAIKPEDYAHSPVHYAVVLGDHTTLTRIISTLPKLADPAKIHTETDSLSQERVADQISSVIDRRDVPSRETPLHLAVRVNDAFAARSLAAAGADVSLQNAAGWNPLQEAVCRRNSDIALILLKLHHRSAWAKWRRRLPRVISIWKRDGNLRADTSLAGFDGLKIQRADQSFLFLGDGDQTHNVPSGSLLVLNHDDRKIFDAFENAGAPMSESDIAGFCAQTSVYRPGMDVTKAELVGRTNWRRQEKTESVGEWKARVYELHNVVFSFRSRKVTNDNDVAGSEQVLPLELDEDDDGFLVAENPSFGFNVNNNDRRRHSSFVREERDWVSVGRKSVDIIPSSAMAPPPMPRRSTTAVTMAPLPTKEKEFVKSLRPSVWLTEQFPLKTEELLPLLDILANKVKAVRRLRELLTTKFPPGTFPVKVAIPVVPTVRVVVTFTKFVELQSTEQFYTPLSSPRHFVRGQSDEDKKSDTAHYTSFLSSSSASVVIFVGNRDNNGTKILLLYLLGIHGQALMISKEMGSIEMPTNKVCLRRWKQLFKVWASIVTTLKLVLLELIPDLLELPNINENGFDIFIPHLLISALKLVLLEFKRIWLLKLQVGQDQWGAGGFGAMEDDGNVKAKNENTKKQANAKGLNKAKVALYNGIKWLKLRCKRKSSSK</sequence>
<comment type="caution">
    <text evidence="1">The sequence shown here is derived from an EMBL/GenBank/DDBJ whole genome shotgun (WGS) entry which is preliminary data.</text>
</comment>
<evidence type="ECO:0000313" key="1">
    <source>
        <dbReference type="EMBL" id="KAJ4703901.1"/>
    </source>
</evidence>
<evidence type="ECO:0000313" key="2">
    <source>
        <dbReference type="Proteomes" id="UP001164539"/>
    </source>
</evidence>
<protein>
    <submittedName>
        <fullName evidence="1">Ankyrin repeat domain-containing protein</fullName>
    </submittedName>
</protein>
<keyword evidence="2" id="KW-1185">Reference proteome</keyword>
<dbReference type="Proteomes" id="UP001164539">
    <property type="component" value="Chromosome 13"/>
</dbReference>
<accession>A0ACC1WYA1</accession>
<dbReference type="EMBL" id="CM051406">
    <property type="protein sequence ID" value="KAJ4703901.1"/>
    <property type="molecule type" value="Genomic_DNA"/>
</dbReference>
<proteinExistence type="predicted"/>
<organism evidence="1 2">
    <name type="scientific">Melia azedarach</name>
    <name type="common">Chinaberry tree</name>
    <dbReference type="NCBI Taxonomy" id="155640"/>
    <lineage>
        <taxon>Eukaryota</taxon>
        <taxon>Viridiplantae</taxon>
        <taxon>Streptophyta</taxon>
        <taxon>Embryophyta</taxon>
        <taxon>Tracheophyta</taxon>
        <taxon>Spermatophyta</taxon>
        <taxon>Magnoliopsida</taxon>
        <taxon>eudicotyledons</taxon>
        <taxon>Gunneridae</taxon>
        <taxon>Pentapetalae</taxon>
        <taxon>rosids</taxon>
        <taxon>malvids</taxon>
        <taxon>Sapindales</taxon>
        <taxon>Meliaceae</taxon>
        <taxon>Melia</taxon>
    </lineage>
</organism>